<dbReference type="Gene3D" id="1.10.3780.10">
    <property type="entry name" value="SusD-like"/>
    <property type="match status" value="1"/>
</dbReference>
<keyword evidence="5" id="KW-0998">Cell outer membrane</keyword>
<dbReference type="Pfam" id="PF14322">
    <property type="entry name" value="SusD-like_3"/>
    <property type="match status" value="1"/>
</dbReference>
<keyword evidence="10" id="KW-1185">Reference proteome</keyword>
<evidence type="ECO:0000259" key="7">
    <source>
        <dbReference type="Pfam" id="PF07980"/>
    </source>
</evidence>
<feature type="domain" description="RagB/SusD" evidence="7">
    <location>
        <begin position="383"/>
        <end position="541"/>
    </location>
</feature>
<dbReference type="Gene3D" id="1.25.40.10">
    <property type="entry name" value="Tetratricopeptide repeat domain"/>
    <property type="match status" value="1"/>
</dbReference>
<organism evidence="9 10">
    <name type="scientific">Hallella seregens ATCC 51272</name>
    <dbReference type="NCBI Taxonomy" id="1336250"/>
    <lineage>
        <taxon>Bacteria</taxon>
        <taxon>Pseudomonadati</taxon>
        <taxon>Bacteroidota</taxon>
        <taxon>Bacteroidia</taxon>
        <taxon>Bacteroidales</taxon>
        <taxon>Prevotellaceae</taxon>
        <taxon>Hallella</taxon>
    </lineage>
</organism>
<dbReference type="PROSITE" id="PS51257">
    <property type="entry name" value="PROKAR_LIPOPROTEIN"/>
    <property type="match status" value="1"/>
</dbReference>
<dbReference type="Pfam" id="PF07980">
    <property type="entry name" value="SusD_RagB"/>
    <property type="match status" value="1"/>
</dbReference>
<feature type="domain" description="SusD-like N-terminal" evidence="8">
    <location>
        <begin position="103"/>
        <end position="230"/>
    </location>
</feature>
<evidence type="ECO:0000256" key="6">
    <source>
        <dbReference type="SAM" id="SignalP"/>
    </source>
</evidence>
<evidence type="ECO:0000313" key="10">
    <source>
        <dbReference type="Proteomes" id="UP001589688"/>
    </source>
</evidence>
<evidence type="ECO:0000313" key="9">
    <source>
        <dbReference type="EMBL" id="MFB9898550.1"/>
    </source>
</evidence>
<reference evidence="9 10" key="1">
    <citation type="submission" date="2024-09" db="EMBL/GenBank/DDBJ databases">
        <authorList>
            <person name="Sun Q."/>
            <person name="Mori K."/>
        </authorList>
    </citation>
    <scope>NUCLEOTIDE SEQUENCE [LARGE SCALE GENOMIC DNA]</scope>
    <source>
        <strain evidence="9 10">ATCC 51272</strain>
    </source>
</reference>
<feature type="chain" id="PRO_5045415766" evidence="6">
    <location>
        <begin position="23"/>
        <end position="541"/>
    </location>
</feature>
<evidence type="ECO:0000259" key="8">
    <source>
        <dbReference type="Pfam" id="PF14322"/>
    </source>
</evidence>
<sequence>MKQLIKNIFPAAVLVLSMGLSSCDILEVEPLDPNKTTQIKSSQLFNKCYANFAVSGNKGAEDNDCDIAGLDGGTTGYVRQLFNANELTTDEAICGWGDEGLSSFCYNAYDASHPMLRGFYYRLYFGVTVCNQYLDRFSSEDATKTAEVRFLRALNYFELLDLYGNVPFTLAADGNNPTQIKRADLFNWLVKELKEIEPALSEPKAKKSSDAGYGRVDKAAAWMLLARLYLNAEVYTGTAHWADAQTYAKRVIGSDYKLYSTASTDPNGQKWSAYQKLFLGDNGESGASVEGIFPILQQGNRTTSYGVTTFLMAGCMDGSVCVKKDGTTGNNISQTWGGNRCRPDLIAKFFPQNDAPNVNAYAMPDAANDDRAIFDGVGRTVENTEVGTFTNGFAVGKFSNWKSDGSTATDSKFPDTDFFFFRVAEAYLIDAECDARLNGGNTTATGTADINALRTRANAQTRTGSFSLRDICDEWSREFYFEGLRRPTLIRFGYFGGSNSYMWQWKGGTKAGRSFDARKNIFAIPTTDLTVNSNLTQNDGY</sequence>
<dbReference type="SUPFAM" id="SSF48452">
    <property type="entry name" value="TPR-like"/>
    <property type="match status" value="1"/>
</dbReference>
<dbReference type="InterPro" id="IPR011990">
    <property type="entry name" value="TPR-like_helical_dom_sf"/>
</dbReference>
<protein>
    <submittedName>
        <fullName evidence="9">RagB/SusD family nutrient uptake outer membrane protein</fullName>
    </submittedName>
</protein>
<dbReference type="EMBL" id="JBHLZF010000002">
    <property type="protein sequence ID" value="MFB9898550.1"/>
    <property type="molecule type" value="Genomic_DNA"/>
</dbReference>
<comment type="similarity">
    <text evidence="2">Belongs to the SusD family.</text>
</comment>
<dbReference type="InterPro" id="IPR033985">
    <property type="entry name" value="SusD-like_N"/>
</dbReference>
<dbReference type="RefSeq" id="WP_027951805.1">
    <property type="nucleotide sequence ID" value="NZ_JADU01000007.1"/>
</dbReference>
<dbReference type="InterPro" id="IPR012944">
    <property type="entry name" value="SusD_RagB_dom"/>
</dbReference>
<keyword evidence="4" id="KW-0472">Membrane</keyword>
<gene>
    <name evidence="9" type="ORF">ACFFK8_12275</name>
</gene>
<dbReference type="Proteomes" id="UP001589688">
    <property type="component" value="Unassembled WGS sequence"/>
</dbReference>
<evidence type="ECO:0000256" key="3">
    <source>
        <dbReference type="ARBA" id="ARBA00022729"/>
    </source>
</evidence>
<evidence type="ECO:0000256" key="1">
    <source>
        <dbReference type="ARBA" id="ARBA00004442"/>
    </source>
</evidence>
<feature type="signal peptide" evidence="6">
    <location>
        <begin position="1"/>
        <end position="22"/>
    </location>
</feature>
<dbReference type="Gene3D" id="1.25.40.390">
    <property type="match status" value="1"/>
</dbReference>
<keyword evidence="3 6" id="KW-0732">Signal</keyword>
<evidence type="ECO:0000256" key="4">
    <source>
        <dbReference type="ARBA" id="ARBA00023136"/>
    </source>
</evidence>
<comment type="subcellular location">
    <subcellularLocation>
        <location evidence="1">Cell outer membrane</location>
    </subcellularLocation>
</comment>
<evidence type="ECO:0000256" key="2">
    <source>
        <dbReference type="ARBA" id="ARBA00006275"/>
    </source>
</evidence>
<evidence type="ECO:0000256" key="5">
    <source>
        <dbReference type="ARBA" id="ARBA00023237"/>
    </source>
</evidence>
<comment type="caution">
    <text evidence="9">The sequence shown here is derived from an EMBL/GenBank/DDBJ whole genome shotgun (WGS) entry which is preliminary data.</text>
</comment>
<accession>A0ABV5ZNR3</accession>
<proteinExistence type="inferred from homology"/>
<name>A0ABV5ZNR3_9BACT</name>